<dbReference type="PANTHER" id="PTHR34308:SF1">
    <property type="entry name" value="COBALAMIN BIOSYNTHESIS PROTEIN CBIB"/>
    <property type="match status" value="1"/>
</dbReference>
<keyword evidence="5 9" id="KW-0169">Cobalamin biosynthesis</keyword>
<evidence type="ECO:0000256" key="6">
    <source>
        <dbReference type="ARBA" id="ARBA00022692"/>
    </source>
</evidence>
<evidence type="ECO:0000256" key="1">
    <source>
        <dbReference type="ARBA" id="ARBA00004651"/>
    </source>
</evidence>
<dbReference type="Proteomes" id="UP000004736">
    <property type="component" value="Unassembled WGS sequence"/>
</dbReference>
<feature type="transmembrane region" description="Helical" evidence="9">
    <location>
        <begin position="168"/>
        <end position="185"/>
    </location>
</feature>
<proteinExistence type="inferred from homology"/>
<keyword evidence="11" id="KW-1185">Reference proteome</keyword>
<dbReference type="HAMAP" id="MF_00024">
    <property type="entry name" value="CobD_CbiB"/>
    <property type="match status" value="1"/>
</dbReference>
<comment type="similarity">
    <text evidence="3 9">Belongs to the CobD/CbiB family.</text>
</comment>
<accession>C9LLB9</accession>
<comment type="caution">
    <text evidence="10">The sequence shown here is derived from an EMBL/GenBank/DDBJ whole genome shotgun (WGS) entry which is preliminary data.</text>
</comment>
<dbReference type="GO" id="GO:0016874">
    <property type="term" value="F:ligase activity"/>
    <property type="evidence" value="ECO:0007669"/>
    <property type="project" value="UniProtKB-KW"/>
</dbReference>
<dbReference type="EMBL" id="ACIM02000001">
    <property type="protein sequence ID" value="EEW96295.1"/>
    <property type="molecule type" value="Genomic_DNA"/>
</dbReference>
<name>C9LLB9_9FIRM</name>
<evidence type="ECO:0000256" key="2">
    <source>
        <dbReference type="ARBA" id="ARBA00004953"/>
    </source>
</evidence>
<gene>
    <name evidence="9 10" type="primary">cobD</name>
    <name evidence="10" type="ORF">GCWU000321_00234</name>
</gene>
<organism evidence="10 11">
    <name type="scientific">Dialister invisus DSM 15470</name>
    <dbReference type="NCBI Taxonomy" id="592028"/>
    <lineage>
        <taxon>Bacteria</taxon>
        <taxon>Bacillati</taxon>
        <taxon>Bacillota</taxon>
        <taxon>Negativicutes</taxon>
        <taxon>Veillonellales</taxon>
        <taxon>Veillonellaceae</taxon>
        <taxon>Dialister</taxon>
    </lineage>
</organism>
<comment type="subcellular location">
    <subcellularLocation>
        <location evidence="1 9">Cell membrane</location>
        <topology evidence="1 9">Multi-pass membrane protein</topology>
    </subcellularLocation>
</comment>
<dbReference type="STRING" id="592028.GCWU000321_00234"/>
<dbReference type="UniPathway" id="UPA00148"/>
<feature type="transmembrane region" description="Helical" evidence="9">
    <location>
        <begin position="303"/>
        <end position="322"/>
    </location>
</feature>
<dbReference type="NCBIfam" id="TIGR00380">
    <property type="entry name" value="cobal_cbiB"/>
    <property type="match status" value="1"/>
</dbReference>
<dbReference type="AlphaFoldDB" id="C9LLB9"/>
<dbReference type="RefSeq" id="WP_007069228.1">
    <property type="nucleotide sequence ID" value="NZ_GG698602.1"/>
</dbReference>
<dbReference type="GeneID" id="78276991"/>
<dbReference type="Pfam" id="PF03186">
    <property type="entry name" value="CobD_Cbib"/>
    <property type="match status" value="1"/>
</dbReference>
<dbReference type="GO" id="GO:0048472">
    <property type="term" value="F:threonine-phosphate decarboxylase activity"/>
    <property type="evidence" value="ECO:0007669"/>
    <property type="project" value="InterPro"/>
</dbReference>
<keyword evidence="6 9" id="KW-0812">Transmembrane</keyword>
<dbReference type="GO" id="GO:0009236">
    <property type="term" value="P:cobalamin biosynthetic process"/>
    <property type="evidence" value="ECO:0007669"/>
    <property type="project" value="UniProtKB-UniRule"/>
</dbReference>
<feature type="transmembrane region" description="Helical" evidence="9">
    <location>
        <begin position="212"/>
        <end position="232"/>
    </location>
</feature>
<reference evidence="10" key="1">
    <citation type="submission" date="2009-09" db="EMBL/GenBank/DDBJ databases">
        <authorList>
            <person name="Weinstock G."/>
            <person name="Sodergren E."/>
            <person name="Clifton S."/>
            <person name="Fulton L."/>
            <person name="Fulton B."/>
            <person name="Courtney L."/>
            <person name="Fronick C."/>
            <person name="Harrison M."/>
            <person name="Strong C."/>
            <person name="Farmer C."/>
            <person name="Delahaunty K."/>
            <person name="Markovic C."/>
            <person name="Hall O."/>
            <person name="Minx P."/>
            <person name="Tomlinson C."/>
            <person name="Mitreva M."/>
            <person name="Nelson J."/>
            <person name="Hou S."/>
            <person name="Wollam A."/>
            <person name="Pepin K.H."/>
            <person name="Johnson M."/>
            <person name="Bhonagiri V."/>
            <person name="Nash W.E."/>
            <person name="Warren W."/>
            <person name="Chinwalla A."/>
            <person name="Mardis E.R."/>
            <person name="Wilson R.K."/>
        </authorList>
    </citation>
    <scope>NUCLEOTIDE SEQUENCE [LARGE SCALE GENOMIC DNA]</scope>
    <source>
        <strain evidence="10">DSM 15470</strain>
    </source>
</reference>
<dbReference type="GO" id="GO:0015420">
    <property type="term" value="F:ABC-type vitamin B12 transporter activity"/>
    <property type="evidence" value="ECO:0007669"/>
    <property type="project" value="UniProtKB-UniRule"/>
</dbReference>
<evidence type="ECO:0000256" key="5">
    <source>
        <dbReference type="ARBA" id="ARBA00022573"/>
    </source>
</evidence>
<keyword evidence="10" id="KW-0436">Ligase</keyword>
<evidence type="ECO:0000256" key="3">
    <source>
        <dbReference type="ARBA" id="ARBA00006263"/>
    </source>
</evidence>
<feature type="transmembrane region" description="Helical" evidence="9">
    <location>
        <begin position="87"/>
        <end position="104"/>
    </location>
</feature>
<evidence type="ECO:0000256" key="9">
    <source>
        <dbReference type="HAMAP-Rule" id="MF_00024"/>
    </source>
</evidence>
<keyword evidence="7 9" id="KW-1133">Transmembrane helix</keyword>
<evidence type="ECO:0000256" key="7">
    <source>
        <dbReference type="ARBA" id="ARBA00022989"/>
    </source>
</evidence>
<sequence length="323" mass="36217">MSELGTLPYALVPFMALIIDAVIGDPRSDWHPVVLIGKLISTWENKLYPKHHTDNMKLFLYGCGVVFLVLVSVGILSTVILYIAAKAGIFCYFLLSTVLLYVSITPRALARDGMEIYNLLKKGNVETARARLSWIVGRDTDGLNESEISRGTIETVAENTTDGIISPLFYFLLLGPIGAIVYRAGNTMDSMIGYKNERYLFFGRAAARLDDILNYIPARVTYLLFIIAAFILRLDWRNACVIGFRDANKHPSPNGGYAEATVAGAMHVQLGGYNYYNGKPEFRAYMGDSDQTLRAEHIKTTIWMMYLATIIFAFMESLILLFW</sequence>
<feature type="transmembrane region" description="Helical" evidence="9">
    <location>
        <begin position="58"/>
        <end position="81"/>
    </location>
</feature>
<dbReference type="eggNOG" id="COG1270">
    <property type="taxonomic scope" value="Bacteria"/>
</dbReference>
<feature type="transmembrane region" description="Helical" evidence="9">
    <location>
        <begin position="6"/>
        <end position="23"/>
    </location>
</feature>
<comment type="pathway">
    <text evidence="2 9">Cofactor biosynthesis; adenosylcobalamin biosynthesis.</text>
</comment>
<dbReference type="InterPro" id="IPR004485">
    <property type="entry name" value="Cobalamin_biosynth_CobD/CbiB"/>
</dbReference>
<dbReference type="HOGENOM" id="CLU_054212_0_0_9"/>
<dbReference type="GO" id="GO:0005886">
    <property type="term" value="C:plasma membrane"/>
    <property type="evidence" value="ECO:0007669"/>
    <property type="project" value="UniProtKB-SubCell"/>
</dbReference>
<keyword evidence="8 9" id="KW-0472">Membrane</keyword>
<comment type="function">
    <text evidence="9">Converts cobyric acid to cobinamide by the addition of aminopropanol on the F carboxylic group.</text>
</comment>
<evidence type="ECO:0000313" key="11">
    <source>
        <dbReference type="Proteomes" id="UP000004736"/>
    </source>
</evidence>
<protein>
    <recommendedName>
        <fullName evidence="9">Cobalamin biosynthesis protein CobD</fullName>
    </recommendedName>
</protein>
<keyword evidence="4 9" id="KW-1003">Cell membrane</keyword>
<evidence type="ECO:0000313" key="10">
    <source>
        <dbReference type="EMBL" id="EEW96295.1"/>
    </source>
</evidence>
<dbReference type="PANTHER" id="PTHR34308">
    <property type="entry name" value="COBALAMIN BIOSYNTHESIS PROTEIN CBIB"/>
    <property type="match status" value="1"/>
</dbReference>
<evidence type="ECO:0000256" key="8">
    <source>
        <dbReference type="ARBA" id="ARBA00023136"/>
    </source>
</evidence>
<evidence type="ECO:0000256" key="4">
    <source>
        <dbReference type="ARBA" id="ARBA00022475"/>
    </source>
</evidence>